<proteinExistence type="predicted"/>
<gene>
    <name evidence="1" type="ORF">IIU_02687</name>
</gene>
<name>A0A9W5PS54_BACCE</name>
<dbReference type="Proteomes" id="UP000014018">
    <property type="component" value="Unassembled WGS sequence"/>
</dbReference>
<evidence type="ECO:0008006" key="3">
    <source>
        <dbReference type="Google" id="ProtNLM"/>
    </source>
</evidence>
<evidence type="ECO:0000313" key="2">
    <source>
        <dbReference type="Proteomes" id="UP000014018"/>
    </source>
</evidence>
<evidence type="ECO:0000313" key="1">
    <source>
        <dbReference type="EMBL" id="EOO33947.1"/>
    </source>
</evidence>
<reference evidence="1 2" key="1">
    <citation type="submission" date="2012-12" db="EMBL/GenBank/DDBJ databases">
        <title>The Genome Sequence of Bacillus cereus VD133.</title>
        <authorList>
            <consortium name="The Broad Institute Genome Sequencing Platform"/>
            <consortium name="The Broad Institute Genome Sequencing Center for Infectious Disease"/>
            <person name="Feldgarden M."/>
            <person name="Van der Auwera G.A."/>
            <person name="Mahillon J."/>
            <person name="Duprez V."/>
            <person name="Timmery S."/>
            <person name="Mattelet C."/>
            <person name="Dierick K."/>
            <person name="Sun M."/>
            <person name="Yu Z."/>
            <person name="Zhu L."/>
            <person name="Hu X."/>
            <person name="Shank E.B."/>
            <person name="Swiecicka I."/>
            <person name="Hansen B.M."/>
            <person name="Andrup L."/>
            <person name="Walker B."/>
            <person name="Young S.K."/>
            <person name="Zeng Q."/>
            <person name="Gargeya S."/>
            <person name="Fitzgerald M."/>
            <person name="Haas B."/>
            <person name="Abouelleil A."/>
            <person name="Alvarado L."/>
            <person name="Arachchi H.M."/>
            <person name="Berlin A.M."/>
            <person name="Chapman S.B."/>
            <person name="Dewar J."/>
            <person name="Goldberg J."/>
            <person name="Griggs A."/>
            <person name="Gujja S."/>
            <person name="Hansen M."/>
            <person name="Howarth C."/>
            <person name="Imamovic A."/>
            <person name="Larimer J."/>
            <person name="McCowan C."/>
            <person name="Murphy C."/>
            <person name="Neiman D."/>
            <person name="Pearson M."/>
            <person name="Priest M."/>
            <person name="Roberts A."/>
            <person name="Saif S."/>
            <person name="Shea T."/>
            <person name="Sisk P."/>
            <person name="Sykes S."/>
            <person name="Wortman J."/>
            <person name="Nusbaum C."/>
            <person name="Birren B."/>
        </authorList>
    </citation>
    <scope>NUCLEOTIDE SEQUENCE [LARGE SCALE GENOMIC DNA]</scope>
    <source>
        <strain evidence="1 2">VD133</strain>
    </source>
</reference>
<dbReference type="Pfam" id="PF10711">
    <property type="entry name" value="DUF2513"/>
    <property type="match status" value="1"/>
</dbReference>
<dbReference type="AlphaFoldDB" id="A0A9W5PS54"/>
<sequence length="125" mass="14195">MKLNQDCVRDLLLELEEKLTINDYFLLPHFNNLDTVSKHGFDDTFYSFKKLVEANYLNGSCKYGSNELINLSIDSISWDGHQFLDTIRDNVIWSKTKTAASSLSSVSISIMSALATSYLKQQFGL</sequence>
<protein>
    <recommendedName>
        <fullName evidence="3">DUF2513 domain-containing protein</fullName>
    </recommendedName>
</protein>
<organism evidence="1 2">
    <name type="scientific">Bacillus cereus VD133</name>
    <dbReference type="NCBI Taxonomy" id="1053233"/>
    <lineage>
        <taxon>Bacteria</taxon>
        <taxon>Bacillati</taxon>
        <taxon>Bacillota</taxon>
        <taxon>Bacilli</taxon>
        <taxon>Bacillales</taxon>
        <taxon>Bacillaceae</taxon>
        <taxon>Bacillus</taxon>
        <taxon>Bacillus cereus group</taxon>
    </lineage>
</organism>
<dbReference type="InterPro" id="IPR019650">
    <property type="entry name" value="DUF2513"/>
</dbReference>
<accession>A0A9W5PS54</accession>
<dbReference type="RefSeq" id="WP_016110738.1">
    <property type="nucleotide sequence ID" value="NZ_KB976184.1"/>
</dbReference>
<comment type="caution">
    <text evidence="1">The sequence shown here is derived from an EMBL/GenBank/DDBJ whole genome shotgun (WGS) entry which is preliminary data.</text>
</comment>
<dbReference type="EMBL" id="AHFB01000051">
    <property type="protein sequence ID" value="EOO33947.1"/>
    <property type="molecule type" value="Genomic_DNA"/>
</dbReference>